<proteinExistence type="predicted"/>
<organism evidence="5">
    <name type="scientific">Candidatus Moduliflexus flocculans</name>
    <dbReference type="NCBI Taxonomy" id="1499966"/>
    <lineage>
        <taxon>Bacteria</taxon>
        <taxon>Candidatus Moduliflexota</taxon>
        <taxon>Candidatus Moduliflexia</taxon>
        <taxon>Candidatus Moduliflexales</taxon>
        <taxon>Candidatus Moduliflexaceae</taxon>
    </lineage>
</organism>
<dbReference type="GO" id="GO:0003677">
    <property type="term" value="F:DNA binding"/>
    <property type="evidence" value="ECO:0007669"/>
    <property type="project" value="UniProtKB-KW"/>
</dbReference>
<name>A0A081BR03_9BACT</name>
<evidence type="ECO:0000313" key="6">
    <source>
        <dbReference type="Proteomes" id="UP000030700"/>
    </source>
</evidence>
<dbReference type="AlphaFoldDB" id="A0A081BR03"/>
<dbReference type="Gene3D" id="3.40.50.300">
    <property type="entry name" value="P-loop containing nucleotide triphosphate hydrolases"/>
    <property type="match status" value="1"/>
</dbReference>
<evidence type="ECO:0000256" key="2">
    <source>
        <dbReference type="ARBA" id="ARBA00022840"/>
    </source>
</evidence>
<protein>
    <submittedName>
        <fullName evidence="5">PAS modulated sigma54 specific transcriptional regulator, Fis family</fullName>
    </submittedName>
</protein>
<evidence type="ECO:0000256" key="3">
    <source>
        <dbReference type="ARBA" id="ARBA00023125"/>
    </source>
</evidence>
<dbReference type="PROSITE" id="PS50045">
    <property type="entry name" value="SIGMA54_INTERACT_4"/>
    <property type="match status" value="1"/>
</dbReference>
<dbReference type="GO" id="GO:0006355">
    <property type="term" value="P:regulation of DNA-templated transcription"/>
    <property type="evidence" value="ECO:0007669"/>
    <property type="project" value="InterPro"/>
</dbReference>
<dbReference type="SUPFAM" id="SSF55785">
    <property type="entry name" value="PYP-like sensor domain (PAS domain)"/>
    <property type="match status" value="1"/>
</dbReference>
<sequence length="209" mass="23605">MPAWETELLSANGEVLWVEMEMTDIVWNSQPARLLTLRNQTERKRREQQMEEALLRLEQENLSLKSSIKERYRFGALVGKSSAMQRVYELIVSAAVSGVNVLIYGESGTGKELIAHTLHDVSTRRTQKFVPVNCASVPESLFEREFFGHRKGAFTGADRDKPGLFDLAHRGTLFWNEVTELTPGMQAKLLRVLQDGEYLPLGSPVARQG</sequence>
<dbReference type="PANTHER" id="PTHR32071">
    <property type="entry name" value="TRANSCRIPTIONAL REGULATORY PROTEIN"/>
    <property type="match status" value="1"/>
</dbReference>
<keyword evidence="2" id="KW-0067">ATP-binding</keyword>
<dbReference type="InterPro" id="IPR027417">
    <property type="entry name" value="P-loop_NTPase"/>
</dbReference>
<dbReference type="InterPro" id="IPR002078">
    <property type="entry name" value="Sigma_54_int"/>
</dbReference>
<feature type="domain" description="Sigma-54 factor interaction" evidence="4">
    <location>
        <begin position="77"/>
        <end position="209"/>
    </location>
</feature>
<dbReference type="InterPro" id="IPR025662">
    <property type="entry name" value="Sigma_54_int_dom_ATP-bd_1"/>
</dbReference>
<keyword evidence="1" id="KW-0547">Nucleotide-binding</keyword>
<dbReference type="Pfam" id="PF00158">
    <property type="entry name" value="Sigma54_activat"/>
    <property type="match status" value="1"/>
</dbReference>
<dbReference type="PROSITE" id="PS00675">
    <property type="entry name" value="SIGMA54_INTERACT_1"/>
    <property type="match status" value="1"/>
</dbReference>
<dbReference type="SUPFAM" id="SSF52540">
    <property type="entry name" value="P-loop containing nucleoside triphosphate hydrolases"/>
    <property type="match status" value="1"/>
</dbReference>
<dbReference type="HOGENOM" id="CLU_1313387_0_0_0"/>
<dbReference type="Proteomes" id="UP000030700">
    <property type="component" value="Unassembled WGS sequence"/>
</dbReference>
<keyword evidence="6" id="KW-1185">Reference proteome</keyword>
<evidence type="ECO:0000256" key="1">
    <source>
        <dbReference type="ARBA" id="ARBA00022741"/>
    </source>
</evidence>
<dbReference type="PANTHER" id="PTHR32071:SF117">
    <property type="entry name" value="PTS-DEPENDENT DIHYDROXYACETONE KINASE OPERON REGULATORY PROTEIN-RELATED"/>
    <property type="match status" value="1"/>
</dbReference>
<reference evidence="5" key="1">
    <citation type="journal article" date="2015" name="PeerJ">
        <title>First genomic representation of candidate bacterial phylum KSB3 points to enhanced environmental sensing as a trigger of wastewater bulking.</title>
        <authorList>
            <person name="Sekiguchi Y."/>
            <person name="Ohashi A."/>
            <person name="Parks D.H."/>
            <person name="Yamauchi T."/>
            <person name="Tyson G.W."/>
            <person name="Hugenholtz P."/>
        </authorList>
    </citation>
    <scope>NUCLEOTIDE SEQUENCE [LARGE SCALE GENOMIC DNA]</scope>
</reference>
<evidence type="ECO:0000313" key="5">
    <source>
        <dbReference type="EMBL" id="GAK53834.1"/>
    </source>
</evidence>
<keyword evidence="3" id="KW-0238">DNA-binding</keyword>
<dbReference type="STRING" id="1499966.U14_05108"/>
<dbReference type="CDD" id="cd00009">
    <property type="entry name" value="AAA"/>
    <property type="match status" value="1"/>
</dbReference>
<evidence type="ECO:0000259" key="4">
    <source>
        <dbReference type="PROSITE" id="PS50045"/>
    </source>
</evidence>
<dbReference type="InterPro" id="IPR035965">
    <property type="entry name" value="PAS-like_dom_sf"/>
</dbReference>
<accession>A0A081BR03</accession>
<gene>
    <name evidence="5" type="ORF">U14_05108</name>
</gene>
<dbReference type="GO" id="GO:0005524">
    <property type="term" value="F:ATP binding"/>
    <property type="evidence" value="ECO:0007669"/>
    <property type="project" value="UniProtKB-KW"/>
</dbReference>
<dbReference type="EMBL" id="DF820460">
    <property type="protein sequence ID" value="GAK53834.1"/>
    <property type="molecule type" value="Genomic_DNA"/>
</dbReference>